<sequence>MNQLLNAPTQGGAGANASLSQERYPKNNGSILHNSSNPLNTSTSSAISGGRPKLSLQHGNLRQKTLYQSKCTLRSHFDSVRGLQFVNTGHGSQSLVSASEDCMLKLWDASKFGSLRELGSGDIEPYMTVRGHRQPITALSGRDHLFPTGSSANIVISGSTNGQIKAWSMPSATQVGDTFGPYKEGQPCIATWENAHNSQPVWDIRIHPYENIFLSLGADQSIGLWQIPQQKIIGDSLQTFVEESQDHSDKQQNSLLGRFRKHHQKALTGAYLMPTSCAWISENDNSSDFVVSFSEPFLQIYDASSGKEKGMITYEYDQQKSMQSQQINKIAICEEQGLIVAGTEDNQIRFFDMKSNKQVKSFVAHTDSVTCLLVHSLQSASKSTCPGHTLISGGHDGAIRAWDLRTFHLLFDTTGLHRKKFDENVLALAASDKYPIIASGGADSQIKVLHEQ</sequence>
<dbReference type="Pfam" id="PF00400">
    <property type="entry name" value="WD40"/>
    <property type="match status" value="3"/>
</dbReference>
<dbReference type="InterPro" id="IPR015943">
    <property type="entry name" value="WD40/YVTN_repeat-like_dom_sf"/>
</dbReference>
<dbReference type="InterPro" id="IPR001680">
    <property type="entry name" value="WD40_rpt"/>
</dbReference>
<evidence type="ECO:0000256" key="1">
    <source>
        <dbReference type="ARBA" id="ARBA00022574"/>
    </source>
</evidence>
<gene>
    <name evidence="6" type="ORF">FGO68_gene8135</name>
</gene>
<protein>
    <recommendedName>
        <fullName evidence="5">LRRK2 beta-propeller domain-containing protein</fullName>
    </recommendedName>
</protein>
<name>A0A8J8NZ18_HALGN</name>
<feature type="repeat" description="WD" evidence="3">
    <location>
        <begin position="387"/>
        <end position="406"/>
    </location>
</feature>
<dbReference type="PANTHER" id="PTHR15653:SF0">
    <property type="entry name" value="CONNECTOR OF KINASE TO AP-1, ISOFORM E"/>
    <property type="match status" value="1"/>
</dbReference>
<organism evidence="6 7">
    <name type="scientific">Halteria grandinella</name>
    <dbReference type="NCBI Taxonomy" id="5974"/>
    <lineage>
        <taxon>Eukaryota</taxon>
        <taxon>Sar</taxon>
        <taxon>Alveolata</taxon>
        <taxon>Ciliophora</taxon>
        <taxon>Intramacronucleata</taxon>
        <taxon>Spirotrichea</taxon>
        <taxon>Stichotrichia</taxon>
        <taxon>Sporadotrichida</taxon>
        <taxon>Halteriidae</taxon>
        <taxon>Halteria</taxon>
    </lineage>
</organism>
<keyword evidence="1 3" id="KW-0853">WD repeat</keyword>
<reference evidence="6" key="1">
    <citation type="submission" date="2019-06" db="EMBL/GenBank/DDBJ databases">
        <authorList>
            <person name="Zheng W."/>
        </authorList>
    </citation>
    <scope>NUCLEOTIDE SEQUENCE</scope>
    <source>
        <strain evidence="6">QDHG01</strain>
    </source>
</reference>
<dbReference type="InterPro" id="IPR056602">
    <property type="entry name" value="Beta-prop_LRRK2"/>
</dbReference>
<dbReference type="Pfam" id="PF23748">
    <property type="entry name" value="Beta-prop_LRRK2"/>
    <property type="match status" value="1"/>
</dbReference>
<keyword evidence="7" id="KW-1185">Reference proteome</keyword>
<feature type="domain" description="LRRK2 beta-propeller" evidence="5">
    <location>
        <begin position="322"/>
        <end position="399"/>
    </location>
</feature>
<comment type="caution">
    <text evidence="6">The sequence shown here is derived from an EMBL/GenBank/DDBJ whole genome shotgun (WGS) entry which is preliminary data.</text>
</comment>
<dbReference type="PANTHER" id="PTHR15653">
    <property type="entry name" value="STRIATIN"/>
    <property type="match status" value="1"/>
</dbReference>
<feature type="compositionally biased region" description="Low complexity" evidence="4">
    <location>
        <begin position="34"/>
        <end position="45"/>
    </location>
</feature>
<dbReference type="PRINTS" id="PR00320">
    <property type="entry name" value="GPROTEINBRPT"/>
</dbReference>
<evidence type="ECO:0000256" key="4">
    <source>
        <dbReference type="SAM" id="MobiDB-lite"/>
    </source>
</evidence>
<keyword evidence="2" id="KW-0677">Repeat</keyword>
<dbReference type="Proteomes" id="UP000785679">
    <property type="component" value="Unassembled WGS sequence"/>
</dbReference>
<dbReference type="InterPro" id="IPR036322">
    <property type="entry name" value="WD40_repeat_dom_sf"/>
</dbReference>
<evidence type="ECO:0000256" key="3">
    <source>
        <dbReference type="PROSITE-ProRule" id="PRU00221"/>
    </source>
</evidence>
<feature type="compositionally biased region" description="Polar residues" evidence="4">
    <location>
        <begin position="17"/>
        <end position="33"/>
    </location>
</feature>
<dbReference type="AlphaFoldDB" id="A0A8J8NZ18"/>
<feature type="repeat" description="WD" evidence="3">
    <location>
        <begin position="73"/>
        <end position="117"/>
    </location>
</feature>
<dbReference type="PROSITE" id="PS50082">
    <property type="entry name" value="WD_REPEATS_2"/>
    <property type="match status" value="3"/>
</dbReference>
<evidence type="ECO:0000259" key="5">
    <source>
        <dbReference type="Pfam" id="PF23748"/>
    </source>
</evidence>
<evidence type="ECO:0000313" key="6">
    <source>
        <dbReference type="EMBL" id="TNV84391.1"/>
    </source>
</evidence>
<dbReference type="SUPFAM" id="SSF50978">
    <property type="entry name" value="WD40 repeat-like"/>
    <property type="match status" value="1"/>
</dbReference>
<accession>A0A8J8NZ18</accession>
<evidence type="ECO:0000256" key="2">
    <source>
        <dbReference type="ARBA" id="ARBA00022737"/>
    </source>
</evidence>
<dbReference type="SMART" id="SM00320">
    <property type="entry name" value="WD40"/>
    <property type="match status" value="6"/>
</dbReference>
<dbReference type="Gene3D" id="2.130.10.10">
    <property type="entry name" value="YVTN repeat-like/Quinoprotein amine dehydrogenase"/>
    <property type="match status" value="2"/>
</dbReference>
<feature type="region of interest" description="Disordered" evidence="4">
    <location>
        <begin position="1"/>
        <end position="55"/>
    </location>
</feature>
<feature type="repeat" description="WD" evidence="3">
    <location>
        <begin position="320"/>
        <end position="361"/>
    </location>
</feature>
<dbReference type="InterPro" id="IPR019775">
    <property type="entry name" value="WD40_repeat_CS"/>
</dbReference>
<dbReference type="OrthoDB" id="727118at2759"/>
<dbReference type="InterPro" id="IPR051488">
    <property type="entry name" value="WD_repeat_striatin"/>
</dbReference>
<dbReference type="InterPro" id="IPR020472">
    <property type="entry name" value="WD40_PAC1"/>
</dbReference>
<dbReference type="EMBL" id="RRYP01002821">
    <property type="protein sequence ID" value="TNV84391.1"/>
    <property type="molecule type" value="Genomic_DNA"/>
</dbReference>
<proteinExistence type="predicted"/>
<evidence type="ECO:0000313" key="7">
    <source>
        <dbReference type="Proteomes" id="UP000785679"/>
    </source>
</evidence>
<dbReference type="PROSITE" id="PS00678">
    <property type="entry name" value="WD_REPEATS_1"/>
    <property type="match status" value="1"/>
</dbReference>